<dbReference type="GO" id="GO:0003700">
    <property type="term" value="F:DNA-binding transcription factor activity"/>
    <property type="evidence" value="ECO:0007669"/>
    <property type="project" value="TreeGrafter"/>
</dbReference>
<dbReference type="NCBIfam" id="TIGR00738">
    <property type="entry name" value="rrf2_super"/>
    <property type="match status" value="1"/>
</dbReference>
<dbReference type="InterPro" id="IPR000944">
    <property type="entry name" value="Tscrpt_reg_Rrf2"/>
</dbReference>
<dbReference type="PROSITE" id="PS51197">
    <property type="entry name" value="HTH_RRF2_2"/>
    <property type="match status" value="1"/>
</dbReference>
<dbReference type="Pfam" id="PF02082">
    <property type="entry name" value="Rrf2"/>
    <property type="match status" value="1"/>
</dbReference>
<protein>
    <submittedName>
        <fullName evidence="2">Rrf2 family transcriptional regulator</fullName>
    </submittedName>
</protein>
<dbReference type="EMBL" id="WTYV01000002">
    <property type="protein sequence ID" value="MXO71591.1"/>
    <property type="molecule type" value="Genomic_DNA"/>
</dbReference>
<dbReference type="GO" id="GO:0003677">
    <property type="term" value="F:DNA binding"/>
    <property type="evidence" value="ECO:0007669"/>
    <property type="project" value="UniProtKB-KW"/>
</dbReference>
<organism evidence="2 3">
    <name type="scientific">Alteraurantiacibacter buctensis</name>
    <dbReference type="NCBI Taxonomy" id="1503981"/>
    <lineage>
        <taxon>Bacteria</taxon>
        <taxon>Pseudomonadati</taxon>
        <taxon>Pseudomonadota</taxon>
        <taxon>Alphaproteobacteria</taxon>
        <taxon>Sphingomonadales</taxon>
        <taxon>Erythrobacteraceae</taxon>
        <taxon>Alteraurantiacibacter</taxon>
    </lineage>
</organism>
<dbReference type="Proteomes" id="UP000466966">
    <property type="component" value="Unassembled WGS sequence"/>
</dbReference>
<dbReference type="RefSeq" id="WP_160771492.1">
    <property type="nucleotide sequence ID" value="NZ_WTYV01000002.1"/>
</dbReference>
<accession>A0A844YXR9</accession>
<dbReference type="PANTHER" id="PTHR33221:SF4">
    <property type="entry name" value="HTH-TYPE TRANSCRIPTIONAL REPRESSOR NSRR"/>
    <property type="match status" value="1"/>
</dbReference>
<sequence length="150" mass="16084">MQLSLHTDYALRVMMLLGATGQQMTIDDIAARYAISRNHLAKVVQALQAEGLVETLRGRGGGLRLARDPADIGIGQVVRGLERVDSFVSCMGTGADCSIIGACRLKPVLAGALEAFLAHLDQFTLADMLADRRDSLLELLAFAETRESVG</sequence>
<dbReference type="SUPFAM" id="SSF46785">
    <property type="entry name" value="Winged helix' DNA-binding domain"/>
    <property type="match status" value="1"/>
</dbReference>
<dbReference type="PANTHER" id="PTHR33221">
    <property type="entry name" value="WINGED HELIX-TURN-HELIX TRANSCRIPTIONAL REGULATOR, RRF2 FAMILY"/>
    <property type="match status" value="1"/>
</dbReference>
<dbReference type="InterPro" id="IPR036388">
    <property type="entry name" value="WH-like_DNA-bd_sf"/>
</dbReference>
<dbReference type="AlphaFoldDB" id="A0A844YXR9"/>
<name>A0A844YXR9_9SPHN</name>
<gene>
    <name evidence="2" type="ORF">GRI99_08030</name>
</gene>
<comment type="caution">
    <text evidence="2">The sequence shown here is derived from an EMBL/GenBank/DDBJ whole genome shotgun (WGS) entry which is preliminary data.</text>
</comment>
<keyword evidence="3" id="KW-1185">Reference proteome</keyword>
<evidence type="ECO:0000256" key="1">
    <source>
        <dbReference type="ARBA" id="ARBA00023125"/>
    </source>
</evidence>
<proteinExistence type="predicted"/>
<evidence type="ECO:0000313" key="3">
    <source>
        <dbReference type="Proteomes" id="UP000466966"/>
    </source>
</evidence>
<keyword evidence="1" id="KW-0238">DNA-binding</keyword>
<dbReference type="OrthoDB" id="9802344at2"/>
<evidence type="ECO:0000313" key="2">
    <source>
        <dbReference type="EMBL" id="MXO71591.1"/>
    </source>
</evidence>
<dbReference type="Gene3D" id="1.10.10.10">
    <property type="entry name" value="Winged helix-like DNA-binding domain superfamily/Winged helix DNA-binding domain"/>
    <property type="match status" value="1"/>
</dbReference>
<dbReference type="GO" id="GO:0005829">
    <property type="term" value="C:cytosol"/>
    <property type="evidence" value="ECO:0007669"/>
    <property type="project" value="TreeGrafter"/>
</dbReference>
<reference evidence="2 3" key="1">
    <citation type="submission" date="2019-12" db="EMBL/GenBank/DDBJ databases">
        <title>Genomic-based taxomic classification of the family Erythrobacteraceae.</title>
        <authorList>
            <person name="Xu L."/>
        </authorList>
    </citation>
    <scope>NUCLEOTIDE SEQUENCE [LARGE SCALE GENOMIC DNA]</scope>
    <source>
        <strain evidence="2 3">M0322</strain>
    </source>
</reference>
<dbReference type="InterPro" id="IPR036390">
    <property type="entry name" value="WH_DNA-bd_sf"/>
</dbReference>